<dbReference type="PANTHER" id="PTHR34857">
    <property type="entry name" value="SLL0384 PROTEIN"/>
    <property type="match status" value="1"/>
</dbReference>
<keyword evidence="4 7" id="KW-0812">Transmembrane</keyword>
<proteinExistence type="inferred from homology"/>
<feature type="transmembrane region" description="Helical" evidence="7">
    <location>
        <begin position="99"/>
        <end position="119"/>
    </location>
</feature>
<keyword evidence="3" id="KW-1003">Cell membrane</keyword>
<dbReference type="InterPro" id="IPR051611">
    <property type="entry name" value="ECF_transporter_component"/>
</dbReference>
<feature type="transmembrane region" description="Helical" evidence="7">
    <location>
        <begin position="20"/>
        <end position="49"/>
    </location>
</feature>
<evidence type="ECO:0000313" key="9">
    <source>
        <dbReference type="Proteomes" id="UP001596016"/>
    </source>
</evidence>
<reference evidence="9" key="1">
    <citation type="journal article" date="2019" name="Int. J. Syst. Evol. Microbiol.">
        <title>The Global Catalogue of Microorganisms (GCM) 10K type strain sequencing project: providing services to taxonomists for standard genome sequencing and annotation.</title>
        <authorList>
            <consortium name="The Broad Institute Genomics Platform"/>
            <consortium name="The Broad Institute Genome Sequencing Center for Infectious Disease"/>
            <person name="Wu L."/>
            <person name="Ma J."/>
        </authorList>
    </citation>
    <scope>NUCLEOTIDE SEQUENCE [LARGE SCALE GENOMIC DNA]</scope>
    <source>
        <strain evidence="9">CGMCC 4.1415</strain>
    </source>
</reference>
<dbReference type="EMBL" id="JBHSLL010000026">
    <property type="protein sequence ID" value="MFC5386312.1"/>
    <property type="molecule type" value="Genomic_DNA"/>
</dbReference>
<comment type="similarity">
    <text evidence="2">Belongs to the CbiQ family.</text>
</comment>
<feature type="transmembrane region" description="Helical" evidence="7">
    <location>
        <begin position="61"/>
        <end position="79"/>
    </location>
</feature>
<dbReference type="CDD" id="cd16914">
    <property type="entry name" value="EcfT"/>
    <property type="match status" value="1"/>
</dbReference>
<dbReference type="Pfam" id="PF02361">
    <property type="entry name" value="CbiQ"/>
    <property type="match status" value="1"/>
</dbReference>
<evidence type="ECO:0000256" key="5">
    <source>
        <dbReference type="ARBA" id="ARBA00022989"/>
    </source>
</evidence>
<dbReference type="InterPro" id="IPR003339">
    <property type="entry name" value="ABC/ECF_trnsptr_transmembrane"/>
</dbReference>
<dbReference type="PANTHER" id="PTHR34857:SF2">
    <property type="entry name" value="SLL0384 PROTEIN"/>
    <property type="match status" value="1"/>
</dbReference>
<keyword evidence="9" id="KW-1185">Reference proteome</keyword>
<keyword evidence="6 7" id="KW-0472">Membrane</keyword>
<organism evidence="8 9">
    <name type="scientific">Aquamicrobium segne</name>
    <dbReference type="NCBI Taxonomy" id="469547"/>
    <lineage>
        <taxon>Bacteria</taxon>
        <taxon>Pseudomonadati</taxon>
        <taxon>Pseudomonadota</taxon>
        <taxon>Alphaproteobacteria</taxon>
        <taxon>Hyphomicrobiales</taxon>
        <taxon>Phyllobacteriaceae</taxon>
        <taxon>Aquamicrobium</taxon>
    </lineage>
</organism>
<evidence type="ECO:0000256" key="2">
    <source>
        <dbReference type="ARBA" id="ARBA00008564"/>
    </source>
</evidence>
<evidence type="ECO:0000256" key="1">
    <source>
        <dbReference type="ARBA" id="ARBA00004141"/>
    </source>
</evidence>
<dbReference type="RefSeq" id="WP_378229236.1">
    <property type="nucleotide sequence ID" value="NZ_JBHSLL010000026.1"/>
</dbReference>
<sequence length="223" mass="23258">MLYQSGRGVLYRANPVTKLVLLLPALAFLVVAPAWLLAVAGCAVWAAGAGAGIGVSMARRLLLVLLPIGVGLFAVHGVLLPSGTALAVGPLEIYPDGVARASLIFARLFLALAVGLVIVMTTRLADLADALEAKGVPSALSFLMTAPLAMAETVAAEGRALKEALQVRGVGMRGGPLKQLRAMSFIVMPLVRNQLTYAGPRARAGRAWLPLAFPTHAPVRARR</sequence>
<evidence type="ECO:0000256" key="6">
    <source>
        <dbReference type="ARBA" id="ARBA00023136"/>
    </source>
</evidence>
<comment type="caution">
    <text evidence="8">The sequence shown here is derived from an EMBL/GenBank/DDBJ whole genome shotgun (WGS) entry which is preliminary data.</text>
</comment>
<evidence type="ECO:0000256" key="7">
    <source>
        <dbReference type="SAM" id="Phobius"/>
    </source>
</evidence>
<keyword evidence="5 7" id="KW-1133">Transmembrane helix</keyword>
<gene>
    <name evidence="8" type="ORF">ACFPLB_10075</name>
</gene>
<dbReference type="Proteomes" id="UP001596016">
    <property type="component" value="Unassembled WGS sequence"/>
</dbReference>
<evidence type="ECO:0000256" key="3">
    <source>
        <dbReference type="ARBA" id="ARBA00022475"/>
    </source>
</evidence>
<evidence type="ECO:0000256" key="4">
    <source>
        <dbReference type="ARBA" id="ARBA00022692"/>
    </source>
</evidence>
<evidence type="ECO:0000313" key="8">
    <source>
        <dbReference type="EMBL" id="MFC5386312.1"/>
    </source>
</evidence>
<name>A0ABW0GXX5_9HYPH</name>
<protein>
    <submittedName>
        <fullName evidence="8">Energy-coupling factor transporter transmembrane component T family protein</fullName>
    </submittedName>
</protein>
<accession>A0ABW0GXX5</accession>
<comment type="subcellular location">
    <subcellularLocation>
        <location evidence="1">Membrane</location>
        <topology evidence="1">Multi-pass membrane protein</topology>
    </subcellularLocation>
</comment>